<name>A0AAW0GHG2_9APHY</name>
<dbReference type="InterPro" id="IPR003347">
    <property type="entry name" value="JmjC_dom"/>
</dbReference>
<feature type="region of interest" description="Disordered" evidence="1">
    <location>
        <begin position="1"/>
        <end position="30"/>
    </location>
</feature>
<dbReference type="InterPro" id="IPR041667">
    <property type="entry name" value="Cupin_8"/>
</dbReference>
<reference evidence="3 4" key="1">
    <citation type="submission" date="2022-09" db="EMBL/GenBank/DDBJ databases">
        <authorList>
            <person name="Palmer J.M."/>
        </authorList>
    </citation>
    <scope>NUCLEOTIDE SEQUENCE [LARGE SCALE GENOMIC DNA]</scope>
    <source>
        <strain evidence="3 4">DSM 7382</strain>
    </source>
</reference>
<proteinExistence type="predicted"/>
<dbReference type="AlphaFoldDB" id="A0AAW0GHG2"/>
<evidence type="ECO:0000313" key="4">
    <source>
        <dbReference type="Proteomes" id="UP001385951"/>
    </source>
</evidence>
<dbReference type="SUPFAM" id="SSF51197">
    <property type="entry name" value="Clavaminate synthase-like"/>
    <property type="match status" value="1"/>
</dbReference>
<dbReference type="EMBL" id="JASBNA010000008">
    <property type="protein sequence ID" value="KAK7689367.1"/>
    <property type="molecule type" value="Genomic_DNA"/>
</dbReference>
<dbReference type="PROSITE" id="PS51184">
    <property type="entry name" value="JMJC"/>
    <property type="match status" value="1"/>
</dbReference>
<accession>A0AAW0GHG2</accession>
<comment type="caution">
    <text evidence="3">The sequence shown here is derived from an EMBL/GenBank/DDBJ whole genome shotgun (WGS) entry which is preliminary data.</text>
</comment>
<feature type="domain" description="JmjC" evidence="2">
    <location>
        <begin position="152"/>
        <end position="341"/>
    </location>
</feature>
<gene>
    <name evidence="3" type="ORF">QCA50_007158</name>
</gene>
<keyword evidence="4" id="KW-1185">Reference proteome</keyword>
<dbReference type="Pfam" id="PF13621">
    <property type="entry name" value="Cupin_8"/>
    <property type="match status" value="1"/>
</dbReference>
<sequence>MVSHAGCSRSVTALTRSHGRTRIPPAPPFRRGFHSIDHKSVITFPETTNPTSLSSFRRLVDAPDAVPLLFRSPSPAKEQLSRAKQLTDVLKQSGDTLVEVEHGRYDQAATGSFDRVEMPLGYYVNWLESNESDGGLVGGKQLYLAQWRPGEVSNNALKRLIRKPTVLSALDQECTIDSYGNNFFIGPTGAVTPLHYDPYINLFHLQASSLPKRFAKHVTLFPPSVSHLLRRETNTTLRNTSPHELTLRHTPTGDFDIHLEPDLPNESIQELSNRALSCLVREGDTLLIPKRWWHRVENVDLAPDPAGSNGEMRVGWTAAVSWWFLLSDLEPQEHYINPLLNANVL</sequence>
<dbReference type="Proteomes" id="UP001385951">
    <property type="component" value="Unassembled WGS sequence"/>
</dbReference>
<organism evidence="3 4">
    <name type="scientific">Cerrena zonata</name>
    <dbReference type="NCBI Taxonomy" id="2478898"/>
    <lineage>
        <taxon>Eukaryota</taxon>
        <taxon>Fungi</taxon>
        <taxon>Dikarya</taxon>
        <taxon>Basidiomycota</taxon>
        <taxon>Agaricomycotina</taxon>
        <taxon>Agaricomycetes</taxon>
        <taxon>Polyporales</taxon>
        <taxon>Cerrenaceae</taxon>
        <taxon>Cerrena</taxon>
    </lineage>
</organism>
<protein>
    <recommendedName>
        <fullName evidence="2">JmjC domain-containing protein</fullName>
    </recommendedName>
</protein>
<dbReference type="Gene3D" id="2.60.120.650">
    <property type="entry name" value="Cupin"/>
    <property type="match status" value="1"/>
</dbReference>
<evidence type="ECO:0000256" key="1">
    <source>
        <dbReference type="SAM" id="MobiDB-lite"/>
    </source>
</evidence>
<dbReference type="PANTHER" id="PTHR12461:SF105">
    <property type="entry name" value="HYPOXIA-INDUCIBLE FACTOR 1-ALPHA INHIBITOR"/>
    <property type="match status" value="1"/>
</dbReference>
<evidence type="ECO:0000313" key="3">
    <source>
        <dbReference type="EMBL" id="KAK7689367.1"/>
    </source>
</evidence>
<evidence type="ECO:0000259" key="2">
    <source>
        <dbReference type="PROSITE" id="PS51184"/>
    </source>
</evidence>
<dbReference type="PANTHER" id="PTHR12461">
    <property type="entry name" value="HYPOXIA-INDUCIBLE FACTOR 1 ALPHA INHIBITOR-RELATED"/>
    <property type="match status" value="1"/>
</dbReference>